<dbReference type="Gene3D" id="4.10.240.10">
    <property type="entry name" value="Zn(2)-C6 fungal-type DNA-binding domain"/>
    <property type="match status" value="1"/>
</dbReference>
<name>A0A0H2R901_9AGAM</name>
<dbReference type="InterPro" id="IPR036864">
    <property type="entry name" value="Zn2-C6_fun-type_DNA-bd_sf"/>
</dbReference>
<keyword evidence="3" id="KW-0238">DNA-binding</keyword>
<dbReference type="GO" id="GO:0003677">
    <property type="term" value="F:DNA binding"/>
    <property type="evidence" value="ECO:0007669"/>
    <property type="project" value="UniProtKB-KW"/>
</dbReference>
<dbReference type="CDD" id="cd12148">
    <property type="entry name" value="fungal_TF_MHR"/>
    <property type="match status" value="1"/>
</dbReference>
<feature type="region of interest" description="Disordered" evidence="5">
    <location>
        <begin position="578"/>
        <end position="677"/>
    </location>
</feature>
<evidence type="ECO:0000256" key="3">
    <source>
        <dbReference type="ARBA" id="ARBA00023125"/>
    </source>
</evidence>
<dbReference type="PROSITE" id="PS50048">
    <property type="entry name" value="ZN2_CY6_FUNGAL_2"/>
    <property type="match status" value="1"/>
</dbReference>
<dbReference type="GO" id="GO:0008270">
    <property type="term" value="F:zinc ion binding"/>
    <property type="evidence" value="ECO:0007669"/>
    <property type="project" value="InterPro"/>
</dbReference>
<feature type="compositionally biased region" description="Low complexity" evidence="5">
    <location>
        <begin position="16"/>
        <end position="49"/>
    </location>
</feature>
<dbReference type="EMBL" id="KQ086256">
    <property type="protein sequence ID" value="KLO05903.1"/>
    <property type="molecule type" value="Genomic_DNA"/>
</dbReference>
<dbReference type="PANTHER" id="PTHR46910">
    <property type="entry name" value="TRANSCRIPTION FACTOR PDR1"/>
    <property type="match status" value="1"/>
</dbReference>
<evidence type="ECO:0000256" key="2">
    <source>
        <dbReference type="ARBA" id="ARBA00022723"/>
    </source>
</evidence>
<evidence type="ECO:0000256" key="4">
    <source>
        <dbReference type="ARBA" id="ARBA00023242"/>
    </source>
</evidence>
<dbReference type="STRING" id="27342.A0A0H2R901"/>
<dbReference type="AlphaFoldDB" id="A0A0H2R901"/>
<feature type="compositionally biased region" description="Polar residues" evidence="5">
    <location>
        <begin position="646"/>
        <end position="662"/>
    </location>
</feature>
<evidence type="ECO:0000313" key="7">
    <source>
        <dbReference type="EMBL" id="KLO05903.1"/>
    </source>
</evidence>
<evidence type="ECO:0000256" key="1">
    <source>
        <dbReference type="ARBA" id="ARBA00004123"/>
    </source>
</evidence>
<dbReference type="PANTHER" id="PTHR46910:SF3">
    <property type="entry name" value="HALOTOLERANCE PROTEIN 9-RELATED"/>
    <property type="match status" value="1"/>
</dbReference>
<dbReference type="Proteomes" id="UP000053477">
    <property type="component" value="Unassembled WGS sequence"/>
</dbReference>
<feature type="compositionally biased region" description="Polar residues" evidence="5">
    <location>
        <begin position="578"/>
        <end position="601"/>
    </location>
</feature>
<evidence type="ECO:0000259" key="6">
    <source>
        <dbReference type="PROSITE" id="PS50048"/>
    </source>
</evidence>
<dbReference type="GO" id="GO:0000981">
    <property type="term" value="F:DNA-binding transcription factor activity, RNA polymerase II-specific"/>
    <property type="evidence" value="ECO:0007669"/>
    <property type="project" value="InterPro"/>
</dbReference>
<evidence type="ECO:0000256" key="5">
    <source>
        <dbReference type="SAM" id="MobiDB-lite"/>
    </source>
</evidence>
<dbReference type="OrthoDB" id="3263880at2759"/>
<dbReference type="SUPFAM" id="SSF57701">
    <property type="entry name" value="Zn2/Cys6 DNA-binding domain"/>
    <property type="match status" value="1"/>
</dbReference>
<feature type="domain" description="Zn(2)-C6 fungal-type" evidence="6">
    <location>
        <begin position="55"/>
        <end position="95"/>
    </location>
</feature>
<keyword evidence="4" id="KW-0539">Nucleus</keyword>
<dbReference type="Pfam" id="PF00172">
    <property type="entry name" value="Zn_clus"/>
    <property type="match status" value="1"/>
</dbReference>
<dbReference type="SMART" id="SM00066">
    <property type="entry name" value="GAL4"/>
    <property type="match status" value="1"/>
</dbReference>
<accession>A0A0H2R901</accession>
<feature type="region of interest" description="Disordered" evidence="5">
    <location>
        <begin position="1"/>
        <end position="49"/>
    </location>
</feature>
<gene>
    <name evidence="7" type="ORF">SCHPADRAFT_910706</name>
</gene>
<protein>
    <recommendedName>
        <fullName evidence="6">Zn(2)-C6 fungal-type domain-containing protein</fullName>
    </recommendedName>
</protein>
<dbReference type="InParanoid" id="A0A0H2R901"/>
<evidence type="ECO:0000313" key="8">
    <source>
        <dbReference type="Proteomes" id="UP000053477"/>
    </source>
</evidence>
<proteinExistence type="predicted"/>
<organism evidence="7 8">
    <name type="scientific">Schizopora paradoxa</name>
    <dbReference type="NCBI Taxonomy" id="27342"/>
    <lineage>
        <taxon>Eukaryota</taxon>
        <taxon>Fungi</taxon>
        <taxon>Dikarya</taxon>
        <taxon>Basidiomycota</taxon>
        <taxon>Agaricomycotina</taxon>
        <taxon>Agaricomycetes</taxon>
        <taxon>Hymenochaetales</taxon>
        <taxon>Schizoporaceae</taxon>
        <taxon>Schizopora</taxon>
    </lineage>
</organism>
<keyword evidence="8" id="KW-1185">Reference proteome</keyword>
<sequence length="811" mass="87242">MSPKADPDRPSSQTRSASAKSNAAASSSSQPYPPHSSGSRRSSSQPKSTRQQFSACGACRMRRVRCDLKDLQAANPAANHSACSNCQERGLKCVDEFAEVKAVKLLRRGRRLAQVEAVYGKTAIQAQALGTATSIHTTIPRLRPEFFASPFYHAFLLQRPIIDPLEFASRFNDCYSKGDINALGTVGNLLCLVLATWAASYGINELGEPEPHGGHQALRRRKERTNEMVRELLHLVDHYSLLRKPTWDGVRTLLLIVPLSEDVQTPMERLVLYESTINQVYTLCSLANTSTVASGQGEFVDAAIRARIFWYAHIHEGLTTGLRGGRLILSDMDLAVFEDTLPVIGNMGSIPRAAASYSVAYRYSRTPAKLSRICRTVHALLTGMNARQMQEIDENSLRGAWDALAQSWDELDALRRVGTAGILQQEDVERFVHGWQILIFECYNVIREALKQRIVSSSPDNTPTILPDGRVTRQSSRLGQAMKLHAIADSKCRDVARLVVSLIQRHIGSGSMLFELDASLVRDGVFYAGVLLAGETGTEEEVKTCLHALREMRWAFSKSEEREQTIKMVWETRSMGGVSSASVSPYQSQQSHSGTNSGSNTPPQHRMRQQPPPLSIVAHTGALGELPDSGPNTAATEDGHWGPISGTGSSRRTPPSLSNSPPFLQPGPGLHMGSSGAKVGAMGSSLMLASTAAGGGGESSVSAAGHHPGAGVYFGGDADHFAFSVPGGVAVAAPGGQQQQQELVHDLTPPRSSAGMSTVSYHSDGFYDAAAVFQSPPGSAAGPSDPSVTGLAEQAMSYQQGYGAGAFYVTQ</sequence>
<dbReference type="CDD" id="cd00067">
    <property type="entry name" value="GAL4"/>
    <property type="match status" value="1"/>
</dbReference>
<dbReference type="InterPro" id="IPR001138">
    <property type="entry name" value="Zn2Cys6_DnaBD"/>
</dbReference>
<dbReference type="InterPro" id="IPR050987">
    <property type="entry name" value="AtrR-like"/>
</dbReference>
<dbReference type="GO" id="GO:0005634">
    <property type="term" value="C:nucleus"/>
    <property type="evidence" value="ECO:0007669"/>
    <property type="project" value="UniProtKB-SubCell"/>
</dbReference>
<comment type="subcellular location">
    <subcellularLocation>
        <location evidence="1">Nucleus</location>
    </subcellularLocation>
</comment>
<keyword evidence="2" id="KW-0479">Metal-binding</keyword>
<reference evidence="7 8" key="1">
    <citation type="submission" date="2015-04" db="EMBL/GenBank/DDBJ databases">
        <title>Complete genome sequence of Schizopora paradoxa KUC8140, a cosmopolitan wood degrader in East Asia.</title>
        <authorList>
            <consortium name="DOE Joint Genome Institute"/>
            <person name="Min B."/>
            <person name="Park H."/>
            <person name="Jang Y."/>
            <person name="Kim J.-J."/>
            <person name="Kim K.H."/>
            <person name="Pangilinan J."/>
            <person name="Lipzen A."/>
            <person name="Riley R."/>
            <person name="Grigoriev I.V."/>
            <person name="Spatafora J.W."/>
            <person name="Choi I.-G."/>
        </authorList>
    </citation>
    <scope>NUCLEOTIDE SEQUENCE [LARGE SCALE GENOMIC DNA]</scope>
    <source>
        <strain evidence="7 8">KUC8140</strain>
    </source>
</reference>